<evidence type="ECO:0000256" key="7">
    <source>
        <dbReference type="SAM" id="Coils"/>
    </source>
</evidence>
<dbReference type="InterPro" id="IPR011066">
    <property type="entry name" value="MscS_channel_C_sf"/>
</dbReference>
<dbReference type="Pfam" id="PF00924">
    <property type="entry name" value="MS_channel_2nd"/>
    <property type="match status" value="1"/>
</dbReference>
<dbReference type="PANTHER" id="PTHR30347">
    <property type="entry name" value="POTASSIUM CHANNEL RELATED"/>
    <property type="match status" value="1"/>
</dbReference>
<dbReference type="Pfam" id="PF21082">
    <property type="entry name" value="MS_channel_3rd"/>
    <property type="match status" value="1"/>
</dbReference>
<name>A0A1B4FE04_9BURK</name>
<feature type="signal peptide" evidence="9">
    <location>
        <begin position="1"/>
        <end position="28"/>
    </location>
</feature>
<dbReference type="InterPro" id="IPR049278">
    <property type="entry name" value="MS_channel_C"/>
</dbReference>
<feature type="domain" description="Mechanosensitive ion channel MscS" evidence="10">
    <location>
        <begin position="636"/>
        <end position="701"/>
    </location>
</feature>
<gene>
    <name evidence="13" type="ORF">WS70_08550</name>
</gene>
<keyword evidence="5 8" id="KW-1133">Transmembrane helix</keyword>
<keyword evidence="3" id="KW-1003">Cell membrane</keyword>
<feature type="transmembrane region" description="Helical" evidence="8">
    <location>
        <begin position="618"/>
        <end position="637"/>
    </location>
</feature>
<feature type="transmembrane region" description="Helical" evidence="8">
    <location>
        <begin position="500"/>
        <end position="522"/>
    </location>
</feature>
<keyword evidence="14" id="KW-1185">Reference proteome</keyword>
<evidence type="ECO:0000259" key="12">
    <source>
        <dbReference type="Pfam" id="PF21082"/>
    </source>
</evidence>
<dbReference type="SUPFAM" id="SSF82861">
    <property type="entry name" value="Mechanosensitive channel protein MscS (YggB), transmembrane region"/>
    <property type="match status" value="1"/>
</dbReference>
<evidence type="ECO:0000256" key="8">
    <source>
        <dbReference type="SAM" id="Phobius"/>
    </source>
</evidence>
<dbReference type="Gene3D" id="3.30.70.100">
    <property type="match status" value="1"/>
</dbReference>
<dbReference type="GO" id="GO:0008381">
    <property type="term" value="F:mechanosensitive monoatomic ion channel activity"/>
    <property type="evidence" value="ECO:0007669"/>
    <property type="project" value="UniProtKB-ARBA"/>
</dbReference>
<feature type="chain" id="PRO_5015322148" evidence="9">
    <location>
        <begin position="29"/>
        <end position="809"/>
    </location>
</feature>
<evidence type="ECO:0000313" key="13">
    <source>
        <dbReference type="EMBL" id="AOJ01874.1"/>
    </source>
</evidence>
<dbReference type="InterPro" id="IPR010920">
    <property type="entry name" value="LSM_dom_sf"/>
</dbReference>
<accession>A0A1B4FE04</accession>
<feature type="transmembrane region" description="Helical" evidence="8">
    <location>
        <begin position="306"/>
        <end position="323"/>
    </location>
</feature>
<keyword evidence="4 8" id="KW-0812">Transmembrane</keyword>
<dbReference type="SUPFAM" id="SSF82689">
    <property type="entry name" value="Mechanosensitive channel protein MscS (YggB), C-terminal domain"/>
    <property type="match status" value="1"/>
</dbReference>
<proteinExistence type="inferred from homology"/>
<dbReference type="GO" id="GO:0005886">
    <property type="term" value="C:plasma membrane"/>
    <property type="evidence" value="ECO:0007669"/>
    <property type="project" value="UniProtKB-SubCell"/>
</dbReference>
<sequence>MVRHPKFARCVALAFLLHLLCAVLPAAAAVDLASGVTVPPAPTISRDEAVAELKRVQAALDRIKQQASTATTGKQLSGLDEATQTLTSDVEKLTAALVPVRAQLQAQLDVLGPPPAPGAAPETAAVARQRADLNTRKTQLDAALKQAADEKDSLANLTQQYSKLRRSLLRDQLALRSGSILGAQFWTPLFRPSDDDRQELDAFSAQIAQVLHAAWEPGRRIGTALLLAAALAVWTIGRRLIERALAWFSLTKLPATRVRRSALATSVALSSVVTTGIAVQFVYLALTRDYALSSALQDFADELAKLALTCALIAGLGRALLCTRHPTWRLPALADEVALAMRPFPVILAALLLVAGALEQLNRTADTSLQVTLFGRGIVSLVVAVTIGASLLRANRVRTALAAAGEPPEARSTLAGLIHAGVTLTVVAAFVALLVGYISVARFLTYELVWFEIVLGSLYLLTRLTRDLCASAFSASLSSGKLIKHLFGLNDSHLDQAKTVLSGIGTSVLLLVAVVALLTGGFGTTPNDLLVSVISMFGGDRLQRLNIVPDRILNAALALGIGIYLLRSIRRWLDNELLPSTGMDPGMRASLITLFSNLGYVAIVLLTLSLLGVKWDNLAWIVSALSVGIGFGLQEIVKNFVSGLILLTERPVKVGDMISISGVEGDIRRINVRATEIQLSDRSTVIVPNSQLISQNLRNVTMGNSTQGVATLMLTFPLNTDPEQVRDLLLGAYREHASILDKPAPSVTFSQLTPDGITLSVTGYVGSPRIAGTTKSDLLFEILKRLRAAGIPLSNPQTLMVQNLPPPNE</sequence>
<dbReference type="KEGG" id="buu:WS70_08550"/>
<evidence type="ECO:0000256" key="5">
    <source>
        <dbReference type="ARBA" id="ARBA00022989"/>
    </source>
</evidence>
<dbReference type="Gene3D" id="2.30.30.60">
    <property type="match status" value="1"/>
</dbReference>
<evidence type="ECO:0000259" key="11">
    <source>
        <dbReference type="Pfam" id="PF12607"/>
    </source>
</evidence>
<evidence type="ECO:0000256" key="6">
    <source>
        <dbReference type="ARBA" id="ARBA00023136"/>
    </source>
</evidence>
<protein>
    <submittedName>
        <fullName evidence="13">Mechanosensitive ion channel protein</fullName>
    </submittedName>
</protein>
<feature type="transmembrane region" description="Helical" evidence="8">
    <location>
        <begin position="589"/>
        <end position="612"/>
    </location>
</feature>
<dbReference type="AlphaFoldDB" id="A0A1B4FE04"/>
<feature type="transmembrane region" description="Helical" evidence="8">
    <location>
        <begin position="221"/>
        <end position="241"/>
    </location>
</feature>
<dbReference type="InterPro" id="IPR011014">
    <property type="entry name" value="MscS_channel_TM-2"/>
</dbReference>
<keyword evidence="6 8" id="KW-0472">Membrane</keyword>
<dbReference type="Proteomes" id="UP000062519">
    <property type="component" value="Chromosome 1"/>
</dbReference>
<dbReference type="InterPro" id="IPR052702">
    <property type="entry name" value="MscS-like_channel"/>
</dbReference>
<dbReference type="SUPFAM" id="SSF50182">
    <property type="entry name" value="Sm-like ribonucleoproteins"/>
    <property type="match status" value="1"/>
</dbReference>
<organism evidence="13 14">
    <name type="scientific">Burkholderia mayonis</name>
    <dbReference type="NCBI Taxonomy" id="1385591"/>
    <lineage>
        <taxon>Bacteria</taxon>
        <taxon>Pseudomonadati</taxon>
        <taxon>Pseudomonadota</taxon>
        <taxon>Betaproteobacteria</taxon>
        <taxon>Burkholderiales</taxon>
        <taxon>Burkholderiaceae</taxon>
        <taxon>Burkholderia</taxon>
        <taxon>pseudomallei group</taxon>
    </lineage>
</organism>
<feature type="transmembrane region" description="Helical" evidence="8">
    <location>
        <begin position="443"/>
        <end position="461"/>
    </location>
</feature>
<evidence type="ECO:0000256" key="2">
    <source>
        <dbReference type="ARBA" id="ARBA00008017"/>
    </source>
</evidence>
<evidence type="ECO:0000313" key="14">
    <source>
        <dbReference type="Proteomes" id="UP000062519"/>
    </source>
</evidence>
<dbReference type="InterPro" id="IPR006685">
    <property type="entry name" value="MscS_channel_2nd"/>
</dbReference>
<reference evidence="13 14" key="1">
    <citation type="submission" date="2015-12" db="EMBL/GenBank/DDBJ databases">
        <title>Diversity of Burkholderia near neighbor genomes.</title>
        <authorList>
            <person name="Sahl J."/>
            <person name="Wagner D."/>
            <person name="Keim P."/>
        </authorList>
    </citation>
    <scope>NUCLEOTIDE SEQUENCE [LARGE SCALE GENOMIC DNA]</scope>
    <source>
        <strain evidence="13 14">BDU6</strain>
    </source>
</reference>
<dbReference type="PANTHER" id="PTHR30347:SF9">
    <property type="entry name" value="MINICONDUCTANCE MECHANOSENSITIVE CHANNEL MSCM"/>
    <property type="match status" value="1"/>
</dbReference>
<feature type="transmembrane region" description="Helical" evidence="8">
    <location>
        <begin position="413"/>
        <end position="437"/>
    </location>
</feature>
<keyword evidence="7" id="KW-0175">Coiled coil</keyword>
<evidence type="ECO:0000259" key="10">
    <source>
        <dbReference type="Pfam" id="PF00924"/>
    </source>
</evidence>
<feature type="transmembrane region" description="Helical" evidence="8">
    <location>
        <begin position="373"/>
        <end position="392"/>
    </location>
</feature>
<dbReference type="RefSeq" id="WP_059470027.1">
    <property type="nucleotide sequence ID" value="NZ_CP013386.1"/>
</dbReference>
<keyword evidence="9" id="KW-0732">Signal</keyword>
<comment type="subcellular location">
    <subcellularLocation>
        <location evidence="1">Cell membrane</location>
        <topology evidence="1">Multi-pass membrane protein</topology>
    </subcellularLocation>
</comment>
<feature type="transmembrane region" description="Helical" evidence="8">
    <location>
        <begin position="262"/>
        <end position="286"/>
    </location>
</feature>
<evidence type="ECO:0000256" key="4">
    <source>
        <dbReference type="ARBA" id="ARBA00022692"/>
    </source>
</evidence>
<feature type="domain" description="DUF3772" evidence="11">
    <location>
        <begin position="144"/>
        <end position="206"/>
    </location>
</feature>
<feature type="coiled-coil region" evidence="7">
    <location>
        <begin position="130"/>
        <end position="167"/>
    </location>
</feature>
<dbReference type="InterPro" id="IPR023408">
    <property type="entry name" value="MscS_beta-dom_sf"/>
</dbReference>
<comment type="similarity">
    <text evidence="2">Belongs to the MscS (TC 1.A.23) family.</text>
</comment>
<evidence type="ECO:0000256" key="1">
    <source>
        <dbReference type="ARBA" id="ARBA00004651"/>
    </source>
</evidence>
<dbReference type="EMBL" id="CP013386">
    <property type="protein sequence ID" value="AOJ01874.1"/>
    <property type="molecule type" value="Genomic_DNA"/>
</dbReference>
<dbReference type="Pfam" id="PF12607">
    <property type="entry name" value="DUF3772"/>
    <property type="match status" value="1"/>
</dbReference>
<evidence type="ECO:0000256" key="9">
    <source>
        <dbReference type="SAM" id="SignalP"/>
    </source>
</evidence>
<feature type="transmembrane region" description="Helical" evidence="8">
    <location>
        <begin position="344"/>
        <end position="361"/>
    </location>
</feature>
<feature type="domain" description="Mechanosensitive ion channel MscS C-terminal" evidence="12">
    <location>
        <begin position="715"/>
        <end position="792"/>
    </location>
</feature>
<dbReference type="InterPro" id="IPR022249">
    <property type="entry name" value="DUF3772"/>
</dbReference>
<evidence type="ECO:0000256" key="3">
    <source>
        <dbReference type="ARBA" id="ARBA00022475"/>
    </source>
</evidence>
<dbReference type="Gene3D" id="1.10.287.1260">
    <property type="match status" value="1"/>
</dbReference>